<dbReference type="Gene3D" id="3.40.50.300">
    <property type="entry name" value="P-loop containing nucleotide triphosphate hydrolases"/>
    <property type="match status" value="1"/>
</dbReference>
<proteinExistence type="predicted"/>
<dbReference type="GO" id="GO:0005524">
    <property type="term" value="F:ATP binding"/>
    <property type="evidence" value="ECO:0007669"/>
    <property type="project" value="UniProtKB-KW"/>
</dbReference>
<dbReference type="RefSeq" id="WP_002509107.1">
    <property type="nucleotide sequence ID" value="NZ_AP019698.1"/>
</dbReference>
<dbReference type="GO" id="GO:0005829">
    <property type="term" value="C:cytosol"/>
    <property type="evidence" value="ECO:0007669"/>
    <property type="project" value="TreeGrafter"/>
</dbReference>
<dbReference type="PANTHER" id="PTHR11361">
    <property type="entry name" value="DNA MISMATCH REPAIR PROTEIN MUTS FAMILY MEMBER"/>
    <property type="match status" value="1"/>
</dbReference>
<evidence type="ECO:0000259" key="5">
    <source>
        <dbReference type="SMART" id="SM00534"/>
    </source>
</evidence>
<dbReference type="Proteomes" id="UP000254956">
    <property type="component" value="Unassembled WGS sequence"/>
</dbReference>
<reference evidence="6 9" key="2">
    <citation type="submission" date="2019-07" db="EMBL/GenBank/DDBJ databases">
        <title>Whole genome shotgun sequence of Staphylococcus arlettae NBRC 109765.</title>
        <authorList>
            <person name="Hosoyama A."/>
            <person name="Uohara A."/>
            <person name="Ohji S."/>
            <person name="Ichikawa N."/>
        </authorList>
    </citation>
    <scope>NUCLEOTIDE SEQUENCE [LARGE SCALE GENOMIC DNA]</scope>
    <source>
        <strain evidence="6 9">NBRC 109765</strain>
    </source>
</reference>
<dbReference type="Pfam" id="PF00488">
    <property type="entry name" value="MutS_V"/>
    <property type="match status" value="1"/>
</dbReference>
<evidence type="ECO:0000313" key="8">
    <source>
        <dbReference type="Proteomes" id="UP000254956"/>
    </source>
</evidence>
<evidence type="ECO:0000313" key="9">
    <source>
        <dbReference type="Proteomes" id="UP000321598"/>
    </source>
</evidence>
<evidence type="ECO:0000256" key="4">
    <source>
        <dbReference type="SAM" id="Phobius"/>
    </source>
</evidence>
<dbReference type="STRING" id="1212545.SARL_01631"/>
<evidence type="ECO:0000256" key="2">
    <source>
        <dbReference type="ARBA" id="ARBA00022840"/>
    </source>
</evidence>
<keyword evidence="4" id="KW-1133">Transmembrane helix</keyword>
<feature type="transmembrane region" description="Helical" evidence="4">
    <location>
        <begin position="162"/>
        <end position="192"/>
    </location>
</feature>
<keyword evidence="3" id="KW-0238">DNA-binding</keyword>
<keyword evidence="4" id="KW-0472">Membrane</keyword>
<keyword evidence="1" id="KW-0547">Nucleotide-binding</keyword>
<evidence type="ECO:0000256" key="1">
    <source>
        <dbReference type="ARBA" id="ARBA00022741"/>
    </source>
</evidence>
<dbReference type="InterPro" id="IPR045076">
    <property type="entry name" value="MutS"/>
</dbReference>
<evidence type="ECO:0000256" key="3">
    <source>
        <dbReference type="ARBA" id="ARBA00023125"/>
    </source>
</evidence>
<dbReference type="SUPFAM" id="SSF52540">
    <property type="entry name" value="P-loop containing nucleoside triphosphate hydrolases"/>
    <property type="match status" value="1"/>
</dbReference>
<dbReference type="GO" id="GO:0140664">
    <property type="term" value="F:ATP-dependent DNA damage sensor activity"/>
    <property type="evidence" value="ECO:0007669"/>
    <property type="project" value="InterPro"/>
</dbReference>
<name>A0A380CAP6_9STAP</name>
<keyword evidence="4" id="KW-0812">Transmembrane</keyword>
<dbReference type="InterPro" id="IPR000432">
    <property type="entry name" value="DNA_mismatch_repair_MutS_C"/>
</dbReference>
<dbReference type="GO" id="GO:0030983">
    <property type="term" value="F:mismatched DNA binding"/>
    <property type="evidence" value="ECO:0007669"/>
    <property type="project" value="InterPro"/>
</dbReference>
<gene>
    <name evidence="7" type="primary">mutS_1</name>
    <name evidence="7" type="ORF">NCTC12413_00877</name>
    <name evidence="6" type="ORF">SAR03_24060</name>
</gene>
<dbReference type="PANTHER" id="PTHR11361:SF152">
    <property type="entry name" value="DNA MISMATCH REPAIR PROTEIN"/>
    <property type="match status" value="1"/>
</dbReference>
<dbReference type="EMBL" id="UGZE01000001">
    <property type="protein sequence ID" value="SUJ15027.1"/>
    <property type="molecule type" value="Genomic_DNA"/>
</dbReference>
<accession>A0A380CAP6</accession>
<keyword evidence="2" id="KW-0067">ATP-binding</keyword>
<reference evidence="7 8" key="1">
    <citation type="submission" date="2018-06" db="EMBL/GenBank/DDBJ databases">
        <authorList>
            <consortium name="Pathogen Informatics"/>
            <person name="Doyle S."/>
        </authorList>
    </citation>
    <scope>NUCLEOTIDE SEQUENCE [LARGE SCALE GENOMIC DNA]</scope>
    <source>
        <strain evidence="7 8">NCTC12413</strain>
    </source>
</reference>
<evidence type="ECO:0000313" key="7">
    <source>
        <dbReference type="EMBL" id="SUJ15027.1"/>
    </source>
</evidence>
<feature type="transmembrane region" description="Helical" evidence="4">
    <location>
        <begin position="6"/>
        <end position="26"/>
    </location>
</feature>
<dbReference type="SMART" id="SM00534">
    <property type="entry name" value="MUTSac"/>
    <property type="match status" value="1"/>
</dbReference>
<keyword evidence="9" id="KW-1185">Reference proteome</keyword>
<evidence type="ECO:0000313" key="6">
    <source>
        <dbReference type="EMBL" id="GEQ01369.1"/>
    </source>
</evidence>
<dbReference type="InterPro" id="IPR027417">
    <property type="entry name" value="P-loop_NTPase"/>
</dbReference>
<dbReference type="OrthoDB" id="9802448at2"/>
<dbReference type="EMBL" id="BKAV01000036">
    <property type="protein sequence ID" value="GEQ01369.1"/>
    <property type="molecule type" value="Genomic_DNA"/>
</dbReference>
<organism evidence="7 8">
    <name type="scientific">Staphylococcus arlettae</name>
    <dbReference type="NCBI Taxonomy" id="29378"/>
    <lineage>
        <taxon>Bacteria</taxon>
        <taxon>Bacillati</taxon>
        <taxon>Bacillota</taxon>
        <taxon>Bacilli</taxon>
        <taxon>Bacillales</taxon>
        <taxon>Staphylococcaceae</taxon>
        <taxon>Staphylococcus</taxon>
    </lineage>
</organism>
<dbReference type="GO" id="GO:0006298">
    <property type="term" value="P:mismatch repair"/>
    <property type="evidence" value="ECO:0007669"/>
    <property type="project" value="InterPro"/>
</dbReference>
<dbReference type="AlphaFoldDB" id="A0A380CAP6"/>
<dbReference type="GeneID" id="97287223"/>
<sequence>MPSFLWAALAVVCFSIIVIIMSDIIYRYKLKQQISLLWKLQKSLETFIRPYHRYAYYFETYQTSQLQDRIIDDKTWFDLDLPKLFKRMNFNFTAIGEMRLYSTLRNMTTVDNESLIQLFKSNSYIRETVSYHLALIGKSIYPIYPDQLAPVKRQTVFMYCTYLPFVGLLLLFIDFKIGTIVTLMFIVLNFVLSGSLRKTFEQNLNSMYYTASVIQKAYKLHKLEGLPPLDVNFKHFTASRKLSWLLGRANSNNDAFSIMLLFKLAFMVDYHIFHLIQHSYKRYEAEVLACYDYIATLDNHYSVALWRETLDYYATPEITDNFMIESKDVTHPLLTNAVPNTLTIDFQMLLTGSNASGKSTYMKAIALNLILAQTVQTVTANKFKYKPGSVFTSMANQDDVISGESYFMTELKAIRRLFNGQNNNYRYYFIDEIFKGTNTSERIAASESVLRYLNQQPNTRIMAATHDIELASLLQPDYKNYHFNETISDNEIHFDFIIKSGKANTRNAIELLRITDFPTPIYERAKNNVEHR</sequence>
<protein>
    <submittedName>
        <fullName evidence="6 7">DNA mismatch repair protein</fullName>
    </submittedName>
</protein>
<feature type="domain" description="DNA mismatch repair proteins mutS family" evidence="5">
    <location>
        <begin position="345"/>
        <end position="530"/>
    </location>
</feature>
<dbReference type="Proteomes" id="UP000321598">
    <property type="component" value="Unassembled WGS sequence"/>
</dbReference>